<keyword evidence="2" id="KW-1185">Reference proteome</keyword>
<sequence length="70" mass="8012">MRRLEGKNTARQGQLSLELLKLKSKDYFERRPLHVLGITLLGGIVLHKTKGLQSSMIGFKQFSLLFDLIK</sequence>
<evidence type="ECO:0000313" key="2">
    <source>
        <dbReference type="Proteomes" id="UP000252479"/>
    </source>
</evidence>
<dbReference type="Proteomes" id="UP000252479">
    <property type="component" value="Unassembled WGS sequence"/>
</dbReference>
<proteinExistence type="predicted"/>
<name>A0A368LIR2_9VIBR</name>
<dbReference type="RefSeq" id="WP_086960074.1">
    <property type="nucleotide sequence ID" value="NZ_AP018681.1"/>
</dbReference>
<accession>A0A368LIR2</accession>
<evidence type="ECO:0000313" key="1">
    <source>
        <dbReference type="EMBL" id="RCS70630.1"/>
    </source>
</evidence>
<reference evidence="1 2" key="1">
    <citation type="journal article" date="2017" name="Elife">
        <title>Extensive horizontal gene transfer in cheese-associated bacteria.</title>
        <authorList>
            <person name="Bonham K.S."/>
            <person name="Wolfe B.E."/>
            <person name="Dutton R.J."/>
        </authorList>
    </citation>
    <scope>NUCLEOTIDE SEQUENCE [LARGE SCALE GENOMIC DNA]</scope>
    <source>
        <strain evidence="1 2">JB196</strain>
    </source>
</reference>
<dbReference type="AlphaFoldDB" id="A0A368LIR2"/>
<organism evidence="1 2">
    <name type="scientific">Vibrio casei</name>
    <dbReference type="NCBI Taxonomy" id="673372"/>
    <lineage>
        <taxon>Bacteria</taxon>
        <taxon>Pseudomonadati</taxon>
        <taxon>Pseudomonadota</taxon>
        <taxon>Gammaproteobacteria</taxon>
        <taxon>Vibrionales</taxon>
        <taxon>Vibrionaceae</taxon>
        <taxon>Vibrio</taxon>
    </lineage>
</organism>
<comment type="caution">
    <text evidence="1">The sequence shown here is derived from an EMBL/GenBank/DDBJ whole genome shotgun (WGS) entry which is preliminary data.</text>
</comment>
<protein>
    <submittedName>
        <fullName evidence="1">Uncharacterized protein</fullName>
    </submittedName>
</protein>
<dbReference type="EMBL" id="QPGL01000002">
    <property type="protein sequence ID" value="RCS70630.1"/>
    <property type="molecule type" value="Genomic_DNA"/>
</dbReference>
<gene>
    <name evidence="1" type="ORF">CIK83_14535</name>
</gene>